<protein>
    <submittedName>
        <fullName evidence="2">Sigma-E processing peptidase SpoIIGA</fullName>
    </submittedName>
</protein>
<proteinExistence type="predicted"/>
<sequence length="252" mass="28757">MKIYVDLVLFTNFVLDLILLLSVWKIRKKETKLKRIFFSAFLGALSILLLFLPLTKLSLFCFKVLVSFLMVFVAFPFGEVDDFLKDVVCLYATSVFLGGSLSFLSSVFGTDQKGLVFLSDGMPFSLTVVLCISPIILSGFVRFYRRTKRDAEFLRVLEFELFGKKYKMNAYIDTGNQLQYFGHSVILLYIPNFSWLPQFYIPYESVAGSGVLKAYKVNVRINHQSYSKRIVAIVNQPFKVSSAQAILPAEFL</sequence>
<feature type="transmembrane region" description="Helical" evidence="1">
    <location>
        <begin position="36"/>
        <end position="54"/>
    </location>
</feature>
<keyword evidence="1" id="KW-0472">Membrane</keyword>
<dbReference type="EMBL" id="DVFU01000018">
    <property type="protein sequence ID" value="HIQ64238.1"/>
    <property type="molecule type" value="Genomic_DNA"/>
</dbReference>
<reference evidence="2" key="1">
    <citation type="submission" date="2020-10" db="EMBL/GenBank/DDBJ databases">
        <authorList>
            <person name="Gilroy R."/>
        </authorList>
    </citation>
    <scope>NUCLEOTIDE SEQUENCE</scope>
    <source>
        <strain evidence="2">CHK165-10780</strain>
    </source>
</reference>
<feature type="transmembrane region" description="Helical" evidence="1">
    <location>
        <begin position="6"/>
        <end position="24"/>
    </location>
</feature>
<dbReference type="GO" id="GO:0030436">
    <property type="term" value="P:asexual sporulation"/>
    <property type="evidence" value="ECO:0007669"/>
    <property type="project" value="InterPro"/>
</dbReference>
<dbReference type="GO" id="GO:0006508">
    <property type="term" value="P:proteolysis"/>
    <property type="evidence" value="ECO:0007669"/>
    <property type="project" value="InterPro"/>
</dbReference>
<evidence type="ECO:0000313" key="3">
    <source>
        <dbReference type="Proteomes" id="UP000886725"/>
    </source>
</evidence>
<evidence type="ECO:0000313" key="2">
    <source>
        <dbReference type="EMBL" id="HIQ64238.1"/>
    </source>
</evidence>
<keyword evidence="1" id="KW-1133">Transmembrane helix</keyword>
<feature type="transmembrane region" description="Helical" evidence="1">
    <location>
        <begin position="60"/>
        <end position="77"/>
    </location>
</feature>
<gene>
    <name evidence="2" type="ORF">IAC85_00705</name>
</gene>
<evidence type="ECO:0000256" key="1">
    <source>
        <dbReference type="SAM" id="Phobius"/>
    </source>
</evidence>
<dbReference type="Proteomes" id="UP000886725">
    <property type="component" value="Unassembled WGS sequence"/>
</dbReference>
<feature type="transmembrane region" description="Helical" evidence="1">
    <location>
        <begin position="89"/>
        <end position="109"/>
    </location>
</feature>
<comment type="caution">
    <text evidence="2">The sequence shown here is derived from an EMBL/GenBank/DDBJ whole genome shotgun (WGS) entry which is preliminary data.</text>
</comment>
<organism evidence="2 3">
    <name type="scientific">Candidatus Faecenecus gallistercoris</name>
    <dbReference type="NCBI Taxonomy" id="2840793"/>
    <lineage>
        <taxon>Bacteria</taxon>
        <taxon>Bacillati</taxon>
        <taxon>Bacillota</taxon>
        <taxon>Bacillota incertae sedis</taxon>
        <taxon>Candidatus Faecenecus</taxon>
    </lineage>
</organism>
<keyword evidence="1" id="KW-0812">Transmembrane</keyword>
<dbReference type="InterPro" id="IPR005081">
    <property type="entry name" value="SpoIIGA"/>
</dbReference>
<name>A0A9D0YYG1_9FIRM</name>
<dbReference type="Pfam" id="PF03419">
    <property type="entry name" value="Peptidase_U4"/>
    <property type="match status" value="1"/>
</dbReference>
<dbReference type="GO" id="GO:0004190">
    <property type="term" value="F:aspartic-type endopeptidase activity"/>
    <property type="evidence" value="ECO:0007669"/>
    <property type="project" value="InterPro"/>
</dbReference>
<accession>A0A9D0YYG1</accession>
<feature type="transmembrane region" description="Helical" evidence="1">
    <location>
        <begin position="121"/>
        <end position="144"/>
    </location>
</feature>
<reference evidence="2" key="2">
    <citation type="journal article" date="2021" name="PeerJ">
        <title>Extensive microbial diversity within the chicken gut microbiome revealed by metagenomics and culture.</title>
        <authorList>
            <person name="Gilroy R."/>
            <person name="Ravi A."/>
            <person name="Getino M."/>
            <person name="Pursley I."/>
            <person name="Horton D.L."/>
            <person name="Alikhan N.F."/>
            <person name="Baker D."/>
            <person name="Gharbi K."/>
            <person name="Hall N."/>
            <person name="Watson M."/>
            <person name="Adriaenssens E.M."/>
            <person name="Foster-Nyarko E."/>
            <person name="Jarju S."/>
            <person name="Secka A."/>
            <person name="Antonio M."/>
            <person name="Oren A."/>
            <person name="Chaudhuri R.R."/>
            <person name="La Ragione R."/>
            <person name="Hildebrand F."/>
            <person name="Pallen M.J."/>
        </authorList>
    </citation>
    <scope>NUCLEOTIDE SEQUENCE</scope>
    <source>
        <strain evidence="2">CHK165-10780</strain>
    </source>
</reference>
<dbReference type="AlphaFoldDB" id="A0A9D0YYG1"/>